<evidence type="ECO:0000259" key="3">
    <source>
        <dbReference type="PROSITE" id="PS50404"/>
    </source>
</evidence>
<keyword evidence="6" id="KW-1185">Reference proteome</keyword>
<dbReference type="AlphaFoldDB" id="A0ABD0M7W2"/>
<organism evidence="5 6">
    <name type="scientific">Batillaria attramentaria</name>
    <dbReference type="NCBI Taxonomy" id="370345"/>
    <lineage>
        <taxon>Eukaryota</taxon>
        <taxon>Metazoa</taxon>
        <taxon>Spiralia</taxon>
        <taxon>Lophotrochozoa</taxon>
        <taxon>Mollusca</taxon>
        <taxon>Gastropoda</taxon>
        <taxon>Caenogastropoda</taxon>
        <taxon>Sorbeoconcha</taxon>
        <taxon>Cerithioidea</taxon>
        <taxon>Batillariidae</taxon>
        <taxon>Batillaria</taxon>
    </lineage>
</organism>
<evidence type="ECO:0000313" key="6">
    <source>
        <dbReference type="Proteomes" id="UP001519460"/>
    </source>
</evidence>
<feature type="domain" description="GST N-terminal" evidence="3">
    <location>
        <begin position="7"/>
        <end position="94"/>
    </location>
</feature>
<reference evidence="5 6" key="1">
    <citation type="journal article" date="2023" name="Sci. Data">
        <title>Genome assembly of the Korean intertidal mud-creeper Batillaria attramentaria.</title>
        <authorList>
            <person name="Patra A.K."/>
            <person name="Ho P.T."/>
            <person name="Jun S."/>
            <person name="Lee S.J."/>
            <person name="Kim Y."/>
            <person name="Won Y.J."/>
        </authorList>
    </citation>
    <scope>NUCLEOTIDE SEQUENCE [LARGE SCALE GENOMIC DNA]</scope>
    <source>
        <strain evidence="5">Wonlab-2016</strain>
    </source>
</reference>
<dbReference type="InterPro" id="IPR036249">
    <property type="entry name" value="Thioredoxin-like_sf"/>
</dbReference>
<dbReference type="InterPro" id="IPR040079">
    <property type="entry name" value="Glutathione_S-Trfase"/>
</dbReference>
<evidence type="ECO:0000256" key="1">
    <source>
        <dbReference type="ARBA" id="ARBA00007409"/>
    </source>
</evidence>
<dbReference type="PANTHER" id="PTHR44051:SF8">
    <property type="entry name" value="GLUTATHIONE S-TRANSFERASE GSTA"/>
    <property type="match status" value="1"/>
</dbReference>
<evidence type="ECO:0000313" key="5">
    <source>
        <dbReference type="EMBL" id="KAK7507820.1"/>
    </source>
</evidence>
<evidence type="ECO:0000256" key="2">
    <source>
        <dbReference type="RuleBase" id="RU003494"/>
    </source>
</evidence>
<sequence length="221" mass="25434">MSASGLPKMKLWYYPLYRSTRCMWLIKELGIEESVEYAYLDMTNRPKQPPEREEYRKKVHPHATIPALEMEGHPPILESGAICLYLADLCGRFVPEPKDRADYYNWIMYSSCTMDTVMERLTDQWWLVKPEEQDKEVVAKARADSELCLDHAERALEGKDFILGKELTAADCVLSYNIIWANMREMNNGVLLEGRPNLKAYLARISARPALKETLAVGQGK</sequence>
<dbReference type="Gene3D" id="1.20.1050.10">
    <property type="match status" value="1"/>
</dbReference>
<dbReference type="InterPro" id="IPR004045">
    <property type="entry name" value="Glutathione_S-Trfase_N"/>
</dbReference>
<dbReference type="Proteomes" id="UP001519460">
    <property type="component" value="Unassembled WGS sequence"/>
</dbReference>
<feature type="domain" description="GST C-terminal" evidence="4">
    <location>
        <begin position="99"/>
        <end position="221"/>
    </location>
</feature>
<dbReference type="PANTHER" id="PTHR44051">
    <property type="entry name" value="GLUTATHIONE S-TRANSFERASE-RELATED"/>
    <property type="match status" value="1"/>
</dbReference>
<dbReference type="InterPro" id="IPR004046">
    <property type="entry name" value="GST_C"/>
</dbReference>
<comment type="caution">
    <text evidence="5">The sequence shown here is derived from an EMBL/GenBank/DDBJ whole genome shotgun (WGS) entry which is preliminary data.</text>
</comment>
<dbReference type="Gene3D" id="3.40.30.10">
    <property type="entry name" value="Glutaredoxin"/>
    <property type="match status" value="1"/>
</dbReference>
<dbReference type="SUPFAM" id="SSF47616">
    <property type="entry name" value="GST C-terminal domain-like"/>
    <property type="match status" value="1"/>
</dbReference>
<dbReference type="EMBL" id="JACVVK020000003">
    <property type="protein sequence ID" value="KAK7507820.1"/>
    <property type="molecule type" value="Genomic_DNA"/>
</dbReference>
<proteinExistence type="inferred from homology"/>
<comment type="similarity">
    <text evidence="1 2">Belongs to the GST superfamily.</text>
</comment>
<dbReference type="PROSITE" id="PS50405">
    <property type="entry name" value="GST_CTER"/>
    <property type="match status" value="1"/>
</dbReference>
<name>A0ABD0M7W2_9CAEN</name>
<evidence type="ECO:0008006" key="7">
    <source>
        <dbReference type="Google" id="ProtNLM"/>
    </source>
</evidence>
<dbReference type="InterPro" id="IPR036282">
    <property type="entry name" value="Glutathione-S-Trfase_C_sf"/>
</dbReference>
<accession>A0ABD0M7W2</accession>
<dbReference type="SFLD" id="SFLDS00019">
    <property type="entry name" value="Glutathione_Transferase_(cytos"/>
    <property type="match status" value="1"/>
</dbReference>
<protein>
    <recommendedName>
        <fullName evidence="7">Glutathione S-transferase</fullName>
    </recommendedName>
</protein>
<evidence type="ECO:0000259" key="4">
    <source>
        <dbReference type="PROSITE" id="PS50405"/>
    </source>
</evidence>
<dbReference type="SFLD" id="SFLDG00358">
    <property type="entry name" value="Main_(cytGST)"/>
    <property type="match status" value="1"/>
</dbReference>
<dbReference type="SUPFAM" id="SSF52833">
    <property type="entry name" value="Thioredoxin-like"/>
    <property type="match status" value="1"/>
</dbReference>
<dbReference type="PROSITE" id="PS50404">
    <property type="entry name" value="GST_NTER"/>
    <property type="match status" value="1"/>
</dbReference>
<dbReference type="Pfam" id="PF00043">
    <property type="entry name" value="GST_C"/>
    <property type="match status" value="1"/>
</dbReference>
<dbReference type="Pfam" id="PF02798">
    <property type="entry name" value="GST_N"/>
    <property type="match status" value="1"/>
</dbReference>
<gene>
    <name evidence="5" type="ORF">BaRGS_00000785</name>
</gene>
<dbReference type="InterPro" id="IPR010987">
    <property type="entry name" value="Glutathione-S-Trfase_C-like"/>
</dbReference>
<dbReference type="CDD" id="cd03207">
    <property type="entry name" value="GST_C_8"/>
    <property type="match status" value="1"/>
</dbReference>